<name>A0A382JJX4_9ZZZZ</name>
<proteinExistence type="predicted"/>
<dbReference type="AlphaFoldDB" id="A0A382JJX4"/>
<feature type="non-terminal residue" evidence="1">
    <location>
        <position position="234"/>
    </location>
</feature>
<sequence>MAAGMDWANNPLSYELEVLTLVNNEGVGFDLRAIFLECNIYENIRSNFLSGELAIADAVGLLENGKLFGQESLRIRFKQPFGKGDKIDDADIIDQIFRIYKVSQVKKAGQNTIVYKLNFGAPELIQAKRIRISQALRGSMTDIAGRLAKDHLGLSLEESGNPKLTPYFQVREKSQGDNYHVVVPNWSVNYAINWCCGQAQGIDSQSGLQDSYFFFQTANGGYRIQSVASMMGVE</sequence>
<dbReference type="EMBL" id="UINC01074619">
    <property type="protein sequence ID" value="SVC11995.1"/>
    <property type="molecule type" value="Genomic_DNA"/>
</dbReference>
<protein>
    <submittedName>
        <fullName evidence="1">Uncharacterized protein</fullName>
    </submittedName>
</protein>
<organism evidence="1">
    <name type="scientific">marine metagenome</name>
    <dbReference type="NCBI Taxonomy" id="408172"/>
    <lineage>
        <taxon>unclassified sequences</taxon>
        <taxon>metagenomes</taxon>
        <taxon>ecological metagenomes</taxon>
    </lineage>
</organism>
<gene>
    <name evidence="1" type="ORF">METZ01_LOCUS264849</name>
</gene>
<reference evidence="1" key="1">
    <citation type="submission" date="2018-05" db="EMBL/GenBank/DDBJ databases">
        <authorList>
            <person name="Lanie J.A."/>
            <person name="Ng W.-L."/>
            <person name="Kazmierczak K.M."/>
            <person name="Andrzejewski T.M."/>
            <person name="Davidsen T.M."/>
            <person name="Wayne K.J."/>
            <person name="Tettelin H."/>
            <person name="Glass J.I."/>
            <person name="Rusch D."/>
            <person name="Podicherti R."/>
            <person name="Tsui H.-C.T."/>
            <person name="Winkler M.E."/>
        </authorList>
    </citation>
    <scope>NUCLEOTIDE SEQUENCE</scope>
</reference>
<accession>A0A382JJX4</accession>
<evidence type="ECO:0000313" key="1">
    <source>
        <dbReference type="EMBL" id="SVC11995.1"/>
    </source>
</evidence>